<dbReference type="InterPro" id="IPR047763">
    <property type="entry name" value="PG_bind_dom_phiBT1-type"/>
</dbReference>
<gene>
    <name evidence="7" type="ORF">AB5J52_17670</name>
</gene>
<evidence type="ECO:0000256" key="1">
    <source>
        <dbReference type="ARBA" id="ARBA00007074"/>
    </source>
</evidence>
<feature type="domain" description="NlpC/P60" evidence="6">
    <location>
        <begin position="108"/>
        <end position="238"/>
    </location>
</feature>
<proteinExistence type="inferred from homology"/>
<dbReference type="Gene3D" id="1.10.101.10">
    <property type="entry name" value="PGBD-like superfamily/PGBD"/>
    <property type="match status" value="2"/>
</dbReference>
<protein>
    <submittedName>
        <fullName evidence="7">Peptidoglycan-binding protein</fullName>
    </submittedName>
</protein>
<dbReference type="Gene3D" id="3.90.1720.10">
    <property type="entry name" value="endopeptidase domain like (from Nostoc punctiforme)"/>
    <property type="match status" value="1"/>
</dbReference>
<dbReference type="NCBIfam" id="NF038080">
    <property type="entry name" value="PG_bind_siph"/>
    <property type="match status" value="2"/>
</dbReference>
<dbReference type="EMBL" id="CP163441">
    <property type="protein sequence ID" value="XDQ43948.1"/>
    <property type="molecule type" value="Genomic_DNA"/>
</dbReference>
<dbReference type="GO" id="GO:0006508">
    <property type="term" value="P:proteolysis"/>
    <property type="evidence" value="ECO:0007669"/>
    <property type="project" value="UniProtKB-KW"/>
</dbReference>
<dbReference type="SUPFAM" id="SSF54001">
    <property type="entry name" value="Cysteine proteinases"/>
    <property type="match status" value="1"/>
</dbReference>
<feature type="region of interest" description="Disordered" evidence="5">
    <location>
        <begin position="62"/>
        <end position="112"/>
    </location>
</feature>
<dbReference type="SUPFAM" id="SSF47090">
    <property type="entry name" value="PGBD-like"/>
    <property type="match status" value="2"/>
</dbReference>
<keyword evidence="2" id="KW-0645">Protease</keyword>
<evidence type="ECO:0000256" key="3">
    <source>
        <dbReference type="ARBA" id="ARBA00022801"/>
    </source>
</evidence>
<keyword evidence="3" id="KW-0378">Hydrolase</keyword>
<accession>A0AB39QKH1</accession>
<evidence type="ECO:0000256" key="2">
    <source>
        <dbReference type="ARBA" id="ARBA00022670"/>
    </source>
</evidence>
<evidence type="ECO:0000256" key="5">
    <source>
        <dbReference type="SAM" id="MobiDB-lite"/>
    </source>
</evidence>
<dbReference type="InterPro" id="IPR038765">
    <property type="entry name" value="Papain-like_cys_pep_sf"/>
</dbReference>
<evidence type="ECO:0000259" key="6">
    <source>
        <dbReference type="PROSITE" id="PS51935"/>
    </source>
</evidence>
<comment type="similarity">
    <text evidence="1">Belongs to the peptidase C40 family.</text>
</comment>
<feature type="compositionally biased region" description="Low complexity" evidence="5">
    <location>
        <begin position="62"/>
        <end position="78"/>
    </location>
</feature>
<dbReference type="InterPro" id="IPR000064">
    <property type="entry name" value="NLP_P60_dom"/>
</dbReference>
<dbReference type="GO" id="GO:0008234">
    <property type="term" value="F:cysteine-type peptidase activity"/>
    <property type="evidence" value="ECO:0007669"/>
    <property type="project" value="UniProtKB-KW"/>
</dbReference>
<dbReference type="InterPro" id="IPR036366">
    <property type="entry name" value="PGBDSf"/>
</dbReference>
<name>A0AB39QKH1_9ACTN</name>
<dbReference type="Pfam" id="PF00877">
    <property type="entry name" value="NLPC_P60"/>
    <property type="match status" value="1"/>
</dbReference>
<dbReference type="PROSITE" id="PS51935">
    <property type="entry name" value="NLPC_P60"/>
    <property type="match status" value="1"/>
</dbReference>
<dbReference type="AlphaFoldDB" id="A0AB39QKH1"/>
<evidence type="ECO:0000313" key="7">
    <source>
        <dbReference type="EMBL" id="XDQ43948.1"/>
    </source>
</evidence>
<feature type="compositionally biased region" description="Low complexity" evidence="5">
    <location>
        <begin position="100"/>
        <end position="110"/>
    </location>
</feature>
<organism evidence="7">
    <name type="scientific">Streptomyces sp. R39</name>
    <dbReference type="NCBI Taxonomy" id="3238631"/>
    <lineage>
        <taxon>Bacteria</taxon>
        <taxon>Bacillati</taxon>
        <taxon>Actinomycetota</taxon>
        <taxon>Actinomycetes</taxon>
        <taxon>Kitasatosporales</taxon>
        <taxon>Streptomycetaceae</taxon>
        <taxon>Streptomyces</taxon>
    </lineage>
</organism>
<evidence type="ECO:0000256" key="4">
    <source>
        <dbReference type="ARBA" id="ARBA00022807"/>
    </source>
</evidence>
<dbReference type="RefSeq" id="WP_369222963.1">
    <property type="nucleotide sequence ID" value="NZ_CP163441.1"/>
</dbReference>
<sequence length="433" mass="46091">MPAPVFEEFDPADNCECPGCVHWRRVGPSPLPGRFGGHPAARSVLVVAAAASAALAASAPSAAAHSTPPAPHRSAAPADPEPETPQGTKSPLHGPGGTPVQGPVTTPPITRTQIINRAKTWVAARVPYSMSRYWTDGYRQDCSGYVSMAWGLAGNEWTGSLDQFGTRITKEELQPGDILLFHNPDNPEKGSHVVIFGGWTDYTRTSYAAYEQTPPHVHRQSTPYAYWANSAKYVPYRYKGLIADPGASGAPAGKTSVAFPGAAYFGPGADNKYVTLLGQLLVARGAGSHYGKGPGPVWGPSDQRATQAFQRAQGWTGAAADGMPGPRTWELLATGKGRSIKPATPAPPAPASHGVPGYPGKSFFRPGSANDHITRLGRQLIRKGYGRFYPDGPHPAWGEADRRAVEAFQRAQGWRGGAADGYPGPETWRRLFP</sequence>
<dbReference type="InterPro" id="IPR036365">
    <property type="entry name" value="PGBD-like_sf"/>
</dbReference>
<reference evidence="7" key="1">
    <citation type="submission" date="2024-07" db="EMBL/GenBank/DDBJ databases">
        <authorList>
            <person name="Yu S.T."/>
        </authorList>
    </citation>
    <scope>NUCLEOTIDE SEQUENCE</scope>
    <source>
        <strain evidence="7">R39</strain>
    </source>
</reference>
<keyword evidence="4" id="KW-0788">Thiol protease</keyword>